<dbReference type="InterPro" id="IPR042529">
    <property type="entry name" value="IF_2B-like_C"/>
</dbReference>
<evidence type="ECO:0000256" key="1">
    <source>
        <dbReference type="ARBA" id="ARBA00007251"/>
    </source>
</evidence>
<evidence type="ECO:0000313" key="4">
    <source>
        <dbReference type="Proteomes" id="UP000193944"/>
    </source>
</evidence>
<dbReference type="GO" id="GO:0046523">
    <property type="term" value="F:S-methyl-5-thioribose-1-phosphate isomerase activity"/>
    <property type="evidence" value="ECO:0007669"/>
    <property type="project" value="TreeGrafter"/>
</dbReference>
<reference evidence="3 4" key="2">
    <citation type="submission" date="2016-08" db="EMBL/GenBank/DDBJ databases">
        <title>Pervasive Adenine N6-methylation of Active Genes in Fungi.</title>
        <authorList>
            <consortium name="DOE Joint Genome Institute"/>
            <person name="Mondo S.J."/>
            <person name="Dannebaum R.O."/>
            <person name="Kuo R.C."/>
            <person name="Labutti K."/>
            <person name="Haridas S."/>
            <person name="Kuo A."/>
            <person name="Salamov A."/>
            <person name="Ahrendt S.R."/>
            <person name="Lipzen A."/>
            <person name="Sullivan W."/>
            <person name="Andreopoulos W.B."/>
            <person name="Clum A."/>
            <person name="Lindquist E."/>
            <person name="Daum C."/>
            <person name="Ramamoorthy G.K."/>
            <person name="Gryganskyi A."/>
            <person name="Culley D."/>
            <person name="Magnuson J.K."/>
            <person name="James T.Y."/>
            <person name="O'Malley M.A."/>
            <person name="Stajich J.E."/>
            <person name="Spatafora J.W."/>
            <person name="Visel A."/>
            <person name="Grigoriev I.V."/>
        </authorList>
    </citation>
    <scope>NUCLEOTIDE SEQUENCE [LARGE SCALE GENOMIC DNA]</scope>
    <source>
        <strain evidence="3 4">S4</strain>
    </source>
</reference>
<dbReference type="EMBL" id="MCFG01000491">
    <property type="protein sequence ID" value="ORX64883.1"/>
    <property type="molecule type" value="Genomic_DNA"/>
</dbReference>
<keyword evidence="4" id="KW-1185">Reference proteome</keyword>
<accession>A0A1Y1VUK9</accession>
<proteinExistence type="inferred from homology"/>
<reference evidence="3 4" key="1">
    <citation type="submission" date="2016-08" db="EMBL/GenBank/DDBJ databases">
        <title>A Parts List for Fungal Cellulosomes Revealed by Comparative Genomics.</title>
        <authorList>
            <consortium name="DOE Joint Genome Institute"/>
            <person name="Haitjema C.H."/>
            <person name="Gilmore S.P."/>
            <person name="Henske J.K."/>
            <person name="Solomon K.V."/>
            <person name="De Groot R."/>
            <person name="Kuo A."/>
            <person name="Mondo S.J."/>
            <person name="Salamov A.A."/>
            <person name="Labutti K."/>
            <person name="Zhao Z."/>
            <person name="Chiniquy J."/>
            <person name="Barry K."/>
            <person name="Brewer H.M."/>
            <person name="Purvine S.O."/>
            <person name="Wright A.T."/>
            <person name="Boxma B."/>
            <person name="Van Alen T."/>
            <person name="Hackstein J.H."/>
            <person name="Baker S.E."/>
            <person name="Grigoriev I.V."/>
            <person name="O'Malley M.A."/>
        </authorList>
    </citation>
    <scope>NUCLEOTIDE SEQUENCE [LARGE SCALE GENOMIC DNA]</scope>
    <source>
        <strain evidence="3 4">S4</strain>
    </source>
</reference>
<keyword evidence="3" id="KW-0808">Transferase</keyword>
<dbReference type="Pfam" id="PF01008">
    <property type="entry name" value="IF-2B"/>
    <property type="match status" value="1"/>
</dbReference>
<evidence type="ECO:0000256" key="2">
    <source>
        <dbReference type="RuleBase" id="RU003814"/>
    </source>
</evidence>
<dbReference type="GO" id="GO:0019509">
    <property type="term" value="P:L-methionine salvage from methylthioadenosine"/>
    <property type="evidence" value="ECO:0007669"/>
    <property type="project" value="TreeGrafter"/>
</dbReference>
<comment type="similarity">
    <text evidence="1 2">Belongs to the eIF-2B alpha/beta/delta subunits family.</text>
</comment>
<dbReference type="Proteomes" id="UP000193944">
    <property type="component" value="Unassembled WGS sequence"/>
</dbReference>
<dbReference type="SUPFAM" id="SSF100950">
    <property type="entry name" value="NagB/RpiA/CoA transferase-like"/>
    <property type="match status" value="1"/>
</dbReference>
<comment type="caution">
    <text evidence="3">The sequence shown here is derived from an EMBL/GenBank/DDBJ whole genome shotgun (WGS) entry which is preliminary data.</text>
</comment>
<dbReference type="PANTHER" id="PTHR43475">
    <property type="entry name" value="METHYLTHIORIBOSE-1-PHOSPHATE ISOMERASE"/>
    <property type="match status" value="1"/>
</dbReference>
<name>A0A1Y1VUK9_9FUNG</name>
<organism evidence="3 4">
    <name type="scientific">Anaeromyces robustus</name>
    <dbReference type="NCBI Taxonomy" id="1754192"/>
    <lineage>
        <taxon>Eukaryota</taxon>
        <taxon>Fungi</taxon>
        <taxon>Fungi incertae sedis</taxon>
        <taxon>Chytridiomycota</taxon>
        <taxon>Chytridiomycota incertae sedis</taxon>
        <taxon>Neocallimastigomycetes</taxon>
        <taxon>Neocallimastigales</taxon>
        <taxon>Neocallimastigaceae</taxon>
        <taxon>Anaeromyces</taxon>
    </lineage>
</organism>
<dbReference type="AlphaFoldDB" id="A0A1Y1VUK9"/>
<dbReference type="STRING" id="1754192.A0A1Y1VUK9"/>
<gene>
    <name evidence="3" type="ORF">BCR32DRAFT_286785</name>
</gene>
<dbReference type="OrthoDB" id="206213at2759"/>
<dbReference type="PANTHER" id="PTHR43475:SF3">
    <property type="entry name" value="TRANSLATION INITIATION FACTOR EIF-2B SUBUNIT FAMILY PROTEIN (AFU_ORTHOLOGUE AFUA_2G14290)"/>
    <property type="match status" value="1"/>
</dbReference>
<sequence length="542" mass="62069">MHKLRLITSLLTISDPPTNVLPQAIPKWKKSLLPQTQGNKILLLKRSEKVSTYQQHWGGITGSLEPSDKSCLQRALADIKEKTGFSEHDLHFIRTGKPLKINNNGVEGLVHPYLFKIVTDPKKIKLDSENSEVSFVEPQKINDYQIVPQLKDIIDRVYLPDKIHTGLYELQRDRSSGALEYTWKSLALLKVATEETPREKFDNLNQTFLYLLNIAHHISVIRPTMSTSIINVVSVILNDAKNFIDTHGSSLDHRAEFQESLSNSIKTYLDSATTVQKRINRNAIQYLFPMFDPNYIDQNSGIEPDYNLSILTTSFSSTILKLLLALCHAVHSSPKPYTLQVTILESRPLNEGALYLAQRLNDYINSNNLRYFPNTKNQRIRITVITDSSVAYYLKTKKVTYCLLGADRVVGEDGSVVNKMGSACMAMAANYYHEGEVPVFVVTQRDKIGEDEDEINMEENEASEVTSSYGQWWTRLSDQFIEVRNVYFEKVDPRLISGYLMEDGLIGLEEMRKIWFTYKKARIIFDMQILRIVKIEFKNIKN</sequence>
<dbReference type="Gene3D" id="3.40.50.10470">
    <property type="entry name" value="Translation initiation factor eif-2b, domain 2"/>
    <property type="match status" value="1"/>
</dbReference>
<evidence type="ECO:0000313" key="3">
    <source>
        <dbReference type="EMBL" id="ORX64883.1"/>
    </source>
</evidence>
<dbReference type="InterPro" id="IPR000649">
    <property type="entry name" value="IF-2B-related"/>
</dbReference>
<dbReference type="Gene3D" id="3.90.79.10">
    <property type="entry name" value="Nucleoside Triphosphate Pyrophosphohydrolase"/>
    <property type="match status" value="1"/>
</dbReference>
<dbReference type="InterPro" id="IPR015797">
    <property type="entry name" value="NUDIX_hydrolase-like_dom_sf"/>
</dbReference>
<protein>
    <submittedName>
        <fullName evidence="3">Nagb/rpia/CoA transferase-like protein</fullName>
    </submittedName>
</protein>
<dbReference type="InterPro" id="IPR037171">
    <property type="entry name" value="NagB/RpiA_transferase-like"/>
</dbReference>
<dbReference type="GO" id="GO:0016740">
    <property type="term" value="F:transferase activity"/>
    <property type="evidence" value="ECO:0007669"/>
    <property type="project" value="UniProtKB-KW"/>
</dbReference>
<dbReference type="SUPFAM" id="SSF55811">
    <property type="entry name" value="Nudix"/>
    <property type="match status" value="1"/>
</dbReference>